<evidence type="ECO:0000313" key="3">
    <source>
        <dbReference type="Proteomes" id="UP000199031"/>
    </source>
</evidence>
<keyword evidence="3" id="KW-1185">Reference proteome</keyword>
<dbReference type="Proteomes" id="UP000199031">
    <property type="component" value="Unassembled WGS sequence"/>
</dbReference>
<protein>
    <submittedName>
        <fullName evidence="2">Uncharacterized protein</fullName>
    </submittedName>
</protein>
<feature type="transmembrane region" description="Helical" evidence="1">
    <location>
        <begin position="38"/>
        <end position="56"/>
    </location>
</feature>
<dbReference type="RefSeq" id="WP_090662338.1">
    <property type="nucleotide sequence ID" value="NZ_FOXQ01000014.1"/>
</dbReference>
<keyword evidence="1" id="KW-1133">Transmembrane helix</keyword>
<keyword evidence="1" id="KW-0472">Membrane</keyword>
<proteinExistence type="predicted"/>
<dbReference type="AlphaFoldDB" id="A0A1I5YWU1"/>
<dbReference type="OrthoDB" id="9885479at2"/>
<keyword evidence="1" id="KW-0812">Transmembrane</keyword>
<accession>A0A1I5YWU1</accession>
<evidence type="ECO:0000256" key="1">
    <source>
        <dbReference type="SAM" id="Phobius"/>
    </source>
</evidence>
<organism evidence="2 3">
    <name type="scientific">Parafilimonas terrae</name>
    <dbReference type="NCBI Taxonomy" id="1465490"/>
    <lineage>
        <taxon>Bacteria</taxon>
        <taxon>Pseudomonadati</taxon>
        <taxon>Bacteroidota</taxon>
        <taxon>Chitinophagia</taxon>
        <taxon>Chitinophagales</taxon>
        <taxon>Chitinophagaceae</taxon>
        <taxon>Parafilimonas</taxon>
    </lineage>
</organism>
<sequence length="298" mass="34378">MARKKNTKKNKLPIIQKKVESIKENENSFKSFFKKSKLIISAIILVLGGLASWITIKSEWFKSDKEKADEETIWQGNLKPPFVKKPQVKTDEGLDVYLAENSPNFNEINKKNLLKVSGIHVIDFHPNQDIYVEIADRVVYFPIKYLYNGVDILKTAKKDCSNANIIMGLKDNRLYISTEFKRLQNEETLGTIEFNHWTVFKENALRYPLQNDTMFEVRDKQNQIVFSIKYGTLEADFNHEGHPTQGAIIKGYFIGDTAIAIIPDTFSEYQKGQYCISKSDSNWKQKAQMLISQISSIF</sequence>
<name>A0A1I5YWU1_9BACT</name>
<dbReference type="EMBL" id="FOXQ01000014">
    <property type="protein sequence ID" value="SFQ48694.1"/>
    <property type="molecule type" value="Genomic_DNA"/>
</dbReference>
<evidence type="ECO:0000313" key="2">
    <source>
        <dbReference type="EMBL" id="SFQ48694.1"/>
    </source>
</evidence>
<reference evidence="2 3" key="1">
    <citation type="submission" date="2016-10" db="EMBL/GenBank/DDBJ databases">
        <authorList>
            <person name="de Groot N.N."/>
        </authorList>
    </citation>
    <scope>NUCLEOTIDE SEQUENCE [LARGE SCALE GENOMIC DNA]</scope>
    <source>
        <strain evidence="2 3">DSM 28286</strain>
    </source>
</reference>
<dbReference type="STRING" id="1465490.SAMN05444277_114111"/>
<gene>
    <name evidence="2" type="ORF">SAMN05444277_114111</name>
</gene>